<gene>
    <name evidence="3" type="ORF">MYP_3443</name>
</gene>
<comment type="caution">
    <text evidence="3">The sequence shown here is derived from an EMBL/GenBank/DDBJ whole genome shotgun (WGS) entry which is preliminary data.</text>
</comment>
<dbReference type="PROSITE" id="PS51353">
    <property type="entry name" value="ARSC"/>
    <property type="match status" value="1"/>
</dbReference>
<keyword evidence="4" id="KW-1185">Reference proteome</keyword>
<dbReference type="SUPFAM" id="SSF52833">
    <property type="entry name" value="Thioredoxin-like"/>
    <property type="match status" value="1"/>
</dbReference>
<comment type="similarity">
    <text evidence="1 2">Belongs to the ArsC family.</text>
</comment>
<dbReference type="PANTHER" id="PTHR30041:SF8">
    <property type="entry name" value="PROTEIN YFFB"/>
    <property type="match status" value="1"/>
</dbReference>
<name>A0A098LIA1_9BACT</name>
<accession>A0A098LIA1</accession>
<sequence length="115" mass="13386">MIVYGIKSCDTVKKSTEWLKGHKLQFEFHDYKSKGISKEKLREWTSQVSWEVLVNKKGTTWRNLDESVKNKIVDVESAVELMKEHTSLIKRPVIEDNGQIIVVGFNEKEYAEKLS</sequence>
<evidence type="ECO:0000256" key="2">
    <source>
        <dbReference type="PROSITE-ProRule" id="PRU01282"/>
    </source>
</evidence>
<evidence type="ECO:0000313" key="3">
    <source>
        <dbReference type="EMBL" id="GAL86214.1"/>
    </source>
</evidence>
<dbReference type="NCBIfam" id="TIGR01617">
    <property type="entry name" value="arsC_related"/>
    <property type="match status" value="1"/>
</dbReference>
<reference evidence="3 4" key="1">
    <citation type="submission" date="2014-09" db="EMBL/GenBank/DDBJ databases">
        <title>Sporocytophaga myxococcoides PG-01 genome sequencing.</title>
        <authorList>
            <person name="Liu L."/>
            <person name="Gao P.J."/>
            <person name="Chen G.J."/>
            <person name="Wang L.S."/>
        </authorList>
    </citation>
    <scope>NUCLEOTIDE SEQUENCE [LARGE SCALE GENOMIC DNA]</scope>
    <source>
        <strain evidence="3 4">PG-01</strain>
    </source>
</reference>
<evidence type="ECO:0008006" key="5">
    <source>
        <dbReference type="Google" id="ProtNLM"/>
    </source>
</evidence>
<evidence type="ECO:0000256" key="1">
    <source>
        <dbReference type="ARBA" id="ARBA00007198"/>
    </source>
</evidence>
<dbReference type="AlphaFoldDB" id="A0A098LIA1"/>
<evidence type="ECO:0000313" key="4">
    <source>
        <dbReference type="Proteomes" id="UP000030185"/>
    </source>
</evidence>
<dbReference type="OrthoDB" id="9794155at2"/>
<dbReference type="InterPro" id="IPR006504">
    <property type="entry name" value="Tscrpt_reg_Spx/MgsR"/>
</dbReference>
<proteinExistence type="inferred from homology"/>
<dbReference type="STRING" id="153721.MYP_3443"/>
<organism evidence="3 4">
    <name type="scientific">Sporocytophaga myxococcoides</name>
    <dbReference type="NCBI Taxonomy" id="153721"/>
    <lineage>
        <taxon>Bacteria</taxon>
        <taxon>Pseudomonadati</taxon>
        <taxon>Bacteroidota</taxon>
        <taxon>Cytophagia</taxon>
        <taxon>Cytophagales</taxon>
        <taxon>Cytophagaceae</taxon>
        <taxon>Sporocytophaga</taxon>
    </lineage>
</organism>
<dbReference type="InterPro" id="IPR006660">
    <property type="entry name" value="Arsenate_reductase-like"/>
</dbReference>
<dbReference type="RefSeq" id="WP_045465761.1">
    <property type="nucleotide sequence ID" value="NZ_BBLT01000007.1"/>
</dbReference>
<dbReference type="Gene3D" id="3.40.30.10">
    <property type="entry name" value="Glutaredoxin"/>
    <property type="match status" value="1"/>
</dbReference>
<dbReference type="NCBIfam" id="NF008107">
    <property type="entry name" value="PRK10853.1"/>
    <property type="match status" value="1"/>
</dbReference>
<dbReference type="eggNOG" id="COG1393">
    <property type="taxonomic scope" value="Bacteria"/>
</dbReference>
<dbReference type="Proteomes" id="UP000030185">
    <property type="component" value="Unassembled WGS sequence"/>
</dbReference>
<protein>
    <recommendedName>
        <fullName evidence="5">ArsC family transcriptional regulator</fullName>
    </recommendedName>
</protein>
<dbReference type="Pfam" id="PF03960">
    <property type="entry name" value="ArsC"/>
    <property type="match status" value="1"/>
</dbReference>
<dbReference type="EMBL" id="BBLT01000007">
    <property type="protein sequence ID" value="GAL86214.1"/>
    <property type="molecule type" value="Genomic_DNA"/>
</dbReference>
<dbReference type="PANTHER" id="PTHR30041">
    <property type="entry name" value="ARSENATE REDUCTASE"/>
    <property type="match status" value="1"/>
</dbReference>
<dbReference type="InterPro" id="IPR036249">
    <property type="entry name" value="Thioredoxin-like_sf"/>
</dbReference>